<dbReference type="PANTHER" id="PTHR43790:SF4">
    <property type="entry name" value="GUANOSINE IMPORT ATP-BINDING PROTEIN NUPO"/>
    <property type="match status" value="1"/>
</dbReference>
<keyword evidence="6 9" id="KW-0067">ATP-binding</keyword>
<dbReference type="CDD" id="cd03215">
    <property type="entry name" value="ABC_Carb_Monos_II"/>
    <property type="match status" value="1"/>
</dbReference>
<dbReference type="InterPro" id="IPR017871">
    <property type="entry name" value="ABC_transporter-like_CS"/>
</dbReference>
<dbReference type="Gene3D" id="3.40.50.300">
    <property type="entry name" value="P-loop containing nucleotide triphosphate hydrolases"/>
    <property type="match status" value="2"/>
</dbReference>
<dbReference type="GO" id="GO:0016887">
    <property type="term" value="F:ATP hydrolysis activity"/>
    <property type="evidence" value="ECO:0007669"/>
    <property type="project" value="InterPro"/>
</dbReference>
<comment type="subcellular location">
    <subcellularLocation>
        <location evidence="1">Cell membrane</location>
        <topology evidence="1">Peripheral membrane protein</topology>
    </subcellularLocation>
</comment>
<keyword evidence="8" id="KW-0472">Membrane</keyword>
<keyword evidence="3" id="KW-1003">Cell membrane</keyword>
<sequence length="510" mass="56152">MGTVADSYIEMRNIVKVYPPNNVALKDVSVDITLGEIHSIIGENGAGKSTLMKVLFGMEKLNEGEIAINGSKTAIGSPKEAVAKGIGMVHQEFMLIGEYTVLENVVLGNEPTKNGLLNLSAARKKLEKIMTDFKFDIPLDEKVKNISIAAQQKIEIIKLLYRDVETLILDEPTAVLAPQEVDELFGLLDRIKSEGCTILFISHKLDEVLRISDRITVMRAGRLIWTRKNEGLTKADLASAMVGREVMLTIDKKAAKPGTAVLQIEDLAVENPGIPGKMDLDHVSMTVHKGEIVGVAGVEGNGQYEMVQAVMGLMESKGRVLLEGKDISKMDVHGRRRLIAYVPQDRKISGSSLEDSIETNVMMTHHYVSDRLVGKTRLLDKKKCRQLSNQIISQYQVSCQGPRMPIGALSGGNQQKVIVGREFELDSSLLVVDQPVRGLDVGSIEYIHRKIVDKRDEGEAVLLVSADLDELFNLSDRIVVMHKGKIAAEKLASETTREEIGEYMLGVKSD</sequence>
<name>A0A174MGY7_9FIRM</name>
<evidence type="ECO:0000256" key="2">
    <source>
        <dbReference type="ARBA" id="ARBA00022448"/>
    </source>
</evidence>
<evidence type="ECO:0000256" key="4">
    <source>
        <dbReference type="ARBA" id="ARBA00022737"/>
    </source>
</evidence>
<comment type="caution">
    <text evidence="9">The sequence shown here is derived from an EMBL/GenBank/DDBJ whole genome shotgun (WGS) entry which is preliminary data.</text>
</comment>
<dbReference type="AlphaFoldDB" id="A0A174MGY7"/>
<dbReference type="SMART" id="SM00382">
    <property type="entry name" value="AAA"/>
    <property type="match status" value="1"/>
</dbReference>
<dbReference type="Pfam" id="PF00005">
    <property type="entry name" value="ABC_tran"/>
    <property type="match status" value="2"/>
</dbReference>
<evidence type="ECO:0000256" key="5">
    <source>
        <dbReference type="ARBA" id="ARBA00022741"/>
    </source>
</evidence>
<keyword evidence="7" id="KW-1278">Translocase</keyword>
<dbReference type="InterPro" id="IPR003593">
    <property type="entry name" value="AAA+_ATPase"/>
</dbReference>
<dbReference type="EMBL" id="WNME01000004">
    <property type="protein sequence ID" value="MUB62992.1"/>
    <property type="molecule type" value="Genomic_DNA"/>
</dbReference>
<evidence type="ECO:0000313" key="10">
    <source>
        <dbReference type="Proteomes" id="UP000434223"/>
    </source>
</evidence>
<reference evidence="9 10" key="1">
    <citation type="submission" date="2019-09" db="EMBL/GenBank/DDBJ databases">
        <title>Draft genome sequencing of Hungatella hathewayi 123Y-2.</title>
        <authorList>
            <person name="Lv Q."/>
            <person name="Li S."/>
        </authorList>
    </citation>
    <scope>NUCLEOTIDE SEQUENCE [LARGE SCALE GENOMIC DNA]</scope>
    <source>
        <strain evidence="9 10">123Y-2</strain>
    </source>
</reference>
<dbReference type="PROSITE" id="PS50893">
    <property type="entry name" value="ABC_TRANSPORTER_2"/>
    <property type="match status" value="2"/>
</dbReference>
<keyword evidence="2" id="KW-0813">Transport</keyword>
<evidence type="ECO:0000256" key="7">
    <source>
        <dbReference type="ARBA" id="ARBA00022967"/>
    </source>
</evidence>
<evidence type="ECO:0000256" key="3">
    <source>
        <dbReference type="ARBA" id="ARBA00022475"/>
    </source>
</evidence>
<keyword evidence="4" id="KW-0677">Repeat</keyword>
<keyword evidence="5" id="KW-0547">Nucleotide-binding</keyword>
<evidence type="ECO:0000256" key="1">
    <source>
        <dbReference type="ARBA" id="ARBA00004202"/>
    </source>
</evidence>
<dbReference type="CDD" id="cd03216">
    <property type="entry name" value="ABC_Carb_Monos_I"/>
    <property type="match status" value="1"/>
</dbReference>
<dbReference type="InterPro" id="IPR003439">
    <property type="entry name" value="ABC_transporter-like_ATP-bd"/>
</dbReference>
<dbReference type="InterPro" id="IPR050107">
    <property type="entry name" value="ABC_carbohydrate_import_ATPase"/>
</dbReference>
<dbReference type="PROSITE" id="PS00211">
    <property type="entry name" value="ABC_TRANSPORTER_1"/>
    <property type="match status" value="1"/>
</dbReference>
<evidence type="ECO:0000256" key="6">
    <source>
        <dbReference type="ARBA" id="ARBA00022840"/>
    </source>
</evidence>
<dbReference type="GO" id="GO:0005886">
    <property type="term" value="C:plasma membrane"/>
    <property type="evidence" value="ECO:0007669"/>
    <property type="project" value="UniProtKB-SubCell"/>
</dbReference>
<dbReference type="PANTHER" id="PTHR43790">
    <property type="entry name" value="CARBOHYDRATE TRANSPORT ATP-BINDING PROTEIN MG119-RELATED"/>
    <property type="match status" value="1"/>
</dbReference>
<evidence type="ECO:0000256" key="8">
    <source>
        <dbReference type="ARBA" id="ARBA00023136"/>
    </source>
</evidence>
<gene>
    <name evidence="9" type="ORF">GNE07_07960</name>
</gene>
<dbReference type="OrthoDB" id="9771863at2"/>
<proteinExistence type="predicted"/>
<dbReference type="SUPFAM" id="SSF52540">
    <property type="entry name" value="P-loop containing nucleoside triphosphate hydrolases"/>
    <property type="match status" value="2"/>
</dbReference>
<organism evidence="9 10">
    <name type="scientific">Hungatella hathewayi</name>
    <dbReference type="NCBI Taxonomy" id="154046"/>
    <lineage>
        <taxon>Bacteria</taxon>
        <taxon>Bacillati</taxon>
        <taxon>Bacillota</taxon>
        <taxon>Clostridia</taxon>
        <taxon>Lachnospirales</taxon>
        <taxon>Lachnospiraceae</taxon>
        <taxon>Hungatella</taxon>
    </lineage>
</organism>
<evidence type="ECO:0000313" key="9">
    <source>
        <dbReference type="EMBL" id="MUB62992.1"/>
    </source>
</evidence>
<accession>A0A174MGY7</accession>
<dbReference type="Proteomes" id="UP000434223">
    <property type="component" value="Unassembled WGS sequence"/>
</dbReference>
<protein>
    <submittedName>
        <fullName evidence="9">ATP-binding cassette domain-containing protein</fullName>
    </submittedName>
</protein>
<dbReference type="InterPro" id="IPR027417">
    <property type="entry name" value="P-loop_NTPase"/>
</dbReference>
<dbReference type="FunFam" id="3.40.50.300:FF:000127">
    <property type="entry name" value="Ribose import ATP-binding protein RbsA"/>
    <property type="match status" value="1"/>
</dbReference>
<dbReference type="GO" id="GO:0005524">
    <property type="term" value="F:ATP binding"/>
    <property type="evidence" value="ECO:0007669"/>
    <property type="project" value="UniProtKB-KW"/>
</dbReference>